<keyword evidence="11 18" id="KW-0413">Isomerase</keyword>
<comment type="similarity">
    <text evidence="4 19">In the C-terminal section; belongs to the NnrD/CARKD family.</text>
</comment>
<sequence>MRLRIAPVEICRKIDDYTINELKIPSIILMENAALKVVDNIDLKNYDSFCVICTKGNNGGDGFAVARHLYNLNKKVHVFLVGKEEGMSEECRTNFNILKSLHVDLDKVSSLEDIAELMESIDESQVVIDGIFGTGISRNIRGIQDSVISLINEKSKYTVSIDVPSGLNGNTGETMGNCVKADKTVTFQLYKKGFLRYGSDEFTGEVVVEDIGIPEIAIKKFIGPEFIMDKDFVGERLKKRNKLGHKGDYGRVLVIAGSQGFTGAAYICTQGAVRSGAGLVTLGCYKNIQQILSSKLVEGMTIQLEDDSSMKKAVEKSDAIAIGPGMGANDRTLDIVASILNIPGKNVVIDADGVNVLKGNLQILRDKKCKAVLTPHLGEMARITGFDIGYIEKNRIEVAKNFAAQNGVIVLLKGYNTVITDGERVAVNPEGNSSMASGGMGDCLTGIIASFAAQKYDLFEAACIAAFVHGYSGEKLSRYMFCVNAGHVLKELPFSIKELMR</sequence>
<comment type="subunit">
    <text evidence="17">Homotetramer.</text>
</comment>
<comment type="function">
    <text evidence="14 19">Bifunctional enzyme that catalyzes the epimerization of the S- and R-forms of NAD(P)HX and the dehydration of the S-form of NAD(P)HX at the expense of ADP, which is converted to AMP. This allows the repair of both epimers of NAD(P)HX, a damaged form of NAD(P)H that is a result of enzymatic or heat-dependent hydration.</text>
</comment>
<proteinExistence type="inferred from homology"/>
<evidence type="ECO:0000256" key="3">
    <source>
        <dbReference type="ARBA" id="ARBA00006001"/>
    </source>
</evidence>
<feature type="binding site" evidence="17">
    <location>
        <begin position="413"/>
        <end position="417"/>
    </location>
    <ligand>
        <name>AMP</name>
        <dbReference type="ChEBI" id="CHEBI:456215"/>
    </ligand>
</feature>
<evidence type="ECO:0000259" key="20">
    <source>
        <dbReference type="PROSITE" id="PS51383"/>
    </source>
</evidence>
<dbReference type="Gene3D" id="3.40.1190.20">
    <property type="match status" value="1"/>
</dbReference>
<keyword evidence="7 17" id="KW-0067">ATP-binding</keyword>
<feature type="domain" description="YjeF N-terminal" evidence="21">
    <location>
        <begin position="11"/>
        <end position="219"/>
    </location>
</feature>
<dbReference type="PANTHER" id="PTHR12592:SF0">
    <property type="entry name" value="ATP-DEPENDENT (S)-NAD(P)H-HYDRATE DEHYDRATASE"/>
    <property type="match status" value="1"/>
</dbReference>
<comment type="caution">
    <text evidence="18">Lacks conserved residue(s) required for the propagation of feature annotation.</text>
</comment>
<evidence type="ECO:0000256" key="19">
    <source>
        <dbReference type="PIRNR" id="PIRNR017184"/>
    </source>
</evidence>
<dbReference type="Gene3D" id="3.40.50.10260">
    <property type="entry name" value="YjeF N-terminal domain"/>
    <property type="match status" value="1"/>
</dbReference>
<dbReference type="CDD" id="cd01171">
    <property type="entry name" value="YXKO-related"/>
    <property type="match status" value="1"/>
</dbReference>
<dbReference type="InterPro" id="IPR004443">
    <property type="entry name" value="YjeF_N_dom"/>
</dbReference>
<dbReference type="PROSITE" id="PS51383">
    <property type="entry name" value="YJEF_C_3"/>
    <property type="match status" value="1"/>
</dbReference>
<feature type="binding site" evidence="18">
    <location>
        <begin position="133"/>
        <end position="139"/>
    </location>
    <ligand>
        <name>(6S)-NADPHX</name>
        <dbReference type="ChEBI" id="CHEBI:64076"/>
    </ligand>
</feature>
<comment type="function">
    <text evidence="18">Catalyzes the epimerization of the S- and R-forms of NAD(P)HX, a damaged form of NAD(P)H that is a result of enzymatic or heat-dependent hydration. This is a prerequisite for the S-specific NAD(P)H-hydrate dehydratase to allow the repair of both epimers of NAD(P)HX.</text>
</comment>
<feature type="binding site" evidence="17">
    <location>
        <position position="325"/>
    </location>
    <ligand>
        <name>(6S)-NADPHX</name>
        <dbReference type="ChEBI" id="CHEBI:64076"/>
    </ligand>
</feature>
<protein>
    <recommendedName>
        <fullName evidence="19">Bifunctional NAD(P)H-hydrate repair enzyme</fullName>
    </recommendedName>
    <alternativeName>
        <fullName evidence="19">Nicotinamide nucleotide repair protein</fullName>
    </alternativeName>
    <domain>
        <recommendedName>
            <fullName evidence="19">ADP-dependent (S)-NAD(P)H-hydrate dehydratase</fullName>
            <ecNumber evidence="19">4.2.1.136</ecNumber>
        </recommendedName>
        <alternativeName>
            <fullName evidence="19">ADP-dependent NAD(P)HX dehydratase</fullName>
        </alternativeName>
    </domain>
    <domain>
        <recommendedName>
            <fullName evidence="19">NAD(P)H-hydrate epimerase</fullName>
            <ecNumber evidence="19">5.1.99.6</ecNumber>
        </recommendedName>
    </domain>
</protein>
<evidence type="ECO:0000256" key="17">
    <source>
        <dbReference type="HAMAP-Rule" id="MF_01965"/>
    </source>
</evidence>
<dbReference type="HAMAP" id="MF_01966">
    <property type="entry name" value="NADHX_epimerase"/>
    <property type="match status" value="1"/>
</dbReference>
<gene>
    <name evidence="17" type="primary">nnrD</name>
    <name evidence="18" type="synonym">nnrE</name>
    <name evidence="22" type="ORF">AB8S09_02605</name>
</gene>
<evidence type="ECO:0000256" key="8">
    <source>
        <dbReference type="ARBA" id="ARBA00022857"/>
    </source>
</evidence>
<feature type="binding site" evidence="17">
    <location>
        <position position="376"/>
    </location>
    <ligand>
        <name>(6S)-NADPHX</name>
        <dbReference type="ChEBI" id="CHEBI:64076"/>
    </ligand>
</feature>
<keyword evidence="13" id="KW-0511">Multifunctional enzyme</keyword>
<dbReference type="SUPFAM" id="SSF53613">
    <property type="entry name" value="Ribokinase-like"/>
    <property type="match status" value="1"/>
</dbReference>
<evidence type="ECO:0000256" key="7">
    <source>
        <dbReference type="ARBA" id="ARBA00022840"/>
    </source>
</evidence>
<feature type="binding site" evidence="17">
    <location>
        <position position="441"/>
    </location>
    <ligand>
        <name>AMP</name>
        <dbReference type="ChEBI" id="CHEBI:456215"/>
    </ligand>
</feature>
<keyword evidence="10 17" id="KW-0520">NAD</keyword>
<evidence type="ECO:0000256" key="6">
    <source>
        <dbReference type="ARBA" id="ARBA00022741"/>
    </source>
</evidence>
<comment type="caution">
    <text evidence="22">The sequence shown here is derived from an EMBL/GenBank/DDBJ whole genome shotgun (WGS) entry which is preliminary data.</text>
</comment>
<dbReference type="Proteomes" id="UP001565220">
    <property type="component" value="Unassembled WGS sequence"/>
</dbReference>
<evidence type="ECO:0000256" key="14">
    <source>
        <dbReference type="ARBA" id="ARBA00025153"/>
    </source>
</evidence>
<comment type="function">
    <text evidence="17">Catalyzes the dehydration of the S-form of NAD(P)HX at the expense of ADP, which is converted to AMP. Together with NAD(P)HX epimerase, which catalyzes the epimerization of the S- and R-forms, the enzyme allows the repair of both epimers of NAD(P)HX, a damaged form of NAD(P)H that is a result of enzymatic or heat-dependent hydration.</text>
</comment>
<dbReference type="NCBIfam" id="TIGR00196">
    <property type="entry name" value="yjeF_cterm"/>
    <property type="match status" value="1"/>
</dbReference>
<dbReference type="SUPFAM" id="SSF64153">
    <property type="entry name" value="YjeF N-terminal domain-like"/>
    <property type="match status" value="1"/>
</dbReference>
<dbReference type="InterPro" id="IPR029056">
    <property type="entry name" value="Ribokinase-like"/>
</dbReference>
<evidence type="ECO:0000313" key="22">
    <source>
        <dbReference type="EMBL" id="MEY8762544.1"/>
    </source>
</evidence>
<name>A0ABV4DTH1_9CLOT</name>
<accession>A0ABV4DTH1</accession>
<keyword evidence="23" id="KW-1185">Reference proteome</keyword>
<keyword evidence="9 18" id="KW-0630">Potassium</keyword>
<comment type="cofactor">
    <cofactor evidence="18 19">
        <name>K(+)</name>
        <dbReference type="ChEBI" id="CHEBI:29103"/>
    </cofactor>
    <text evidence="18 19">Binds 1 potassium ion per subunit.</text>
</comment>
<comment type="catalytic activity">
    <reaction evidence="15 17 19">
        <text>(6S)-NADHX + ADP = AMP + phosphate + NADH + H(+)</text>
        <dbReference type="Rhea" id="RHEA:32223"/>
        <dbReference type="ChEBI" id="CHEBI:15378"/>
        <dbReference type="ChEBI" id="CHEBI:43474"/>
        <dbReference type="ChEBI" id="CHEBI:57945"/>
        <dbReference type="ChEBI" id="CHEBI:64074"/>
        <dbReference type="ChEBI" id="CHEBI:456215"/>
        <dbReference type="ChEBI" id="CHEBI:456216"/>
        <dbReference type="EC" id="4.2.1.136"/>
    </reaction>
</comment>
<feature type="binding site" evidence="18">
    <location>
        <position position="58"/>
    </location>
    <ligand>
        <name>K(+)</name>
        <dbReference type="ChEBI" id="CHEBI:29103"/>
    </ligand>
</feature>
<comment type="catalytic activity">
    <reaction evidence="16 17 19">
        <text>(6S)-NADPHX + ADP = AMP + phosphate + NADPH + H(+)</text>
        <dbReference type="Rhea" id="RHEA:32235"/>
        <dbReference type="ChEBI" id="CHEBI:15378"/>
        <dbReference type="ChEBI" id="CHEBI:43474"/>
        <dbReference type="ChEBI" id="CHEBI:57783"/>
        <dbReference type="ChEBI" id="CHEBI:64076"/>
        <dbReference type="ChEBI" id="CHEBI:456215"/>
        <dbReference type="ChEBI" id="CHEBI:456216"/>
        <dbReference type="EC" id="4.2.1.136"/>
    </reaction>
</comment>
<dbReference type="PROSITE" id="PS51385">
    <property type="entry name" value="YJEF_N"/>
    <property type="match status" value="1"/>
</dbReference>
<dbReference type="InterPro" id="IPR036652">
    <property type="entry name" value="YjeF_N_dom_sf"/>
</dbReference>
<dbReference type="EC" id="5.1.99.6" evidence="19"/>
<evidence type="ECO:0000256" key="1">
    <source>
        <dbReference type="ARBA" id="ARBA00000013"/>
    </source>
</evidence>
<dbReference type="Pfam" id="PF03853">
    <property type="entry name" value="YjeF_N"/>
    <property type="match status" value="1"/>
</dbReference>
<comment type="similarity">
    <text evidence="3 19">In the N-terminal section; belongs to the NnrE/AIBP family.</text>
</comment>
<keyword evidence="6 17" id="KW-0547">Nucleotide-binding</keyword>
<evidence type="ECO:0000256" key="13">
    <source>
        <dbReference type="ARBA" id="ARBA00023268"/>
    </source>
</evidence>
<evidence type="ECO:0000256" key="2">
    <source>
        <dbReference type="ARBA" id="ARBA00000909"/>
    </source>
</evidence>
<feature type="binding site" evidence="18">
    <location>
        <begin position="57"/>
        <end position="61"/>
    </location>
    <ligand>
        <name>(6S)-NADPHX</name>
        <dbReference type="ChEBI" id="CHEBI:64076"/>
    </ligand>
</feature>
<dbReference type="InterPro" id="IPR030677">
    <property type="entry name" value="Nnr"/>
</dbReference>
<reference evidence="22 23" key="1">
    <citation type="submission" date="2024-08" db="EMBL/GenBank/DDBJ databases">
        <title>Clostridium lapicellarii sp. nov., and Clostridium renhuaiense sp. nov., two species isolated from the mud in a fermentation cellar used for producing sauce-flavour Chinese liquors.</title>
        <authorList>
            <person name="Yang F."/>
            <person name="Wang H."/>
            <person name="Chen L.Q."/>
            <person name="Zhou N."/>
            <person name="Lu J.J."/>
            <person name="Pu X.X."/>
            <person name="Wan B."/>
            <person name="Wang L."/>
            <person name="Liu S.J."/>
        </authorList>
    </citation>
    <scope>NUCLEOTIDE SEQUENCE [LARGE SCALE GENOMIC DNA]</scope>
    <source>
        <strain evidence="22 23">MT-113</strain>
    </source>
</reference>
<feature type="binding site" evidence="18">
    <location>
        <position position="165"/>
    </location>
    <ligand>
        <name>K(+)</name>
        <dbReference type="ChEBI" id="CHEBI:29103"/>
    </ligand>
</feature>
<comment type="similarity">
    <text evidence="17">Belongs to the NnrD/CARKD family.</text>
</comment>
<keyword evidence="5 18" id="KW-0479">Metal-binding</keyword>
<comment type="similarity">
    <text evidence="18">Belongs to the NnrE/AIBP family.</text>
</comment>
<dbReference type="EMBL" id="JBGFFE010000002">
    <property type="protein sequence ID" value="MEY8762544.1"/>
    <property type="molecule type" value="Genomic_DNA"/>
</dbReference>
<evidence type="ECO:0000256" key="18">
    <source>
        <dbReference type="HAMAP-Rule" id="MF_01966"/>
    </source>
</evidence>
<organism evidence="22 23">
    <name type="scientific">Clostridium lapidicellarium</name>
    <dbReference type="NCBI Taxonomy" id="3240931"/>
    <lineage>
        <taxon>Bacteria</taxon>
        <taxon>Bacillati</taxon>
        <taxon>Bacillota</taxon>
        <taxon>Clostridia</taxon>
        <taxon>Eubacteriales</taxon>
        <taxon>Clostridiaceae</taxon>
        <taxon>Clostridium</taxon>
    </lineage>
</organism>
<dbReference type="PIRSF" id="PIRSF017184">
    <property type="entry name" value="Nnr"/>
    <property type="match status" value="1"/>
</dbReference>
<evidence type="ECO:0000256" key="11">
    <source>
        <dbReference type="ARBA" id="ARBA00023235"/>
    </source>
</evidence>
<evidence type="ECO:0000256" key="4">
    <source>
        <dbReference type="ARBA" id="ARBA00009524"/>
    </source>
</evidence>
<dbReference type="Pfam" id="PF01256">
    <property type="entry name" value="Carb_kinase"/>
    <property type="match status" value="1"/>
</dbReference>
<comment type="cofactor">
    <cofactor evidence="17">
        <name>Mg(2+)</name>
        <dbReference type="ChEBI" id="CHEBI:18420"/>
    </cofactor>
</comment>
<evidence type="ECO:0000256" key="16">
    <source>
        <dbReference type="ARBA" id="ARBA00049209"/>
    </source>
</evidence>
<dbReference type="InterPro" id="IPR000631">
    <property type="entry name" value="CARKD"/>
</dbReference>
<feature type="binding site" evidence="17">
    <location>
        <position position="442"/>
    </location>
    <ligand>
        <name>(6S)-NADPHX</name>
        <dbReference type="ChEBI" id="CHEBI:64076"/>
    </ligand>
</feature>
<evidence type="ECO:0000259" key="21">
    <source>
        <dbReference type="PROSITE" id="PS51385"/>
    </source>
</evidence>
<evidence type="ECO:0000256" key="10">
    <source>
        <dbReference type="ARBA" id="ARBA00023027"/>
    </source>
</evidence>
<evidence type="ECO:0000256" key="9">
    <source>
        <dbReference type="ARBA" id="ARBA00022958"/>
    </source>
</evidence>
<keyword evidence="8 17" id="KW-0521">NADP</keyword>
<dbReference type="EC" id="4.2.1.136" evidence="19"/>
<keyword evidence="12 17" id="KW-0456">Lyase</keyword>
<comment type="catalytic activity">
    <reaction evidence="1 18 19">
        <text>(6R)-NADHX = (6S)-NADHX</text>
        <dbReference type="Rhea" id="RHEA:32215"/>
        <dbReference type="ChEBI" id="CHEBI:64074"/>
        <dbReference type="ChEBI" id="CHEBI:64075"/>
        <dbReference type="EC" id="5.1.99.6"/>
    </reaction>
</comment>
<feature type="binding site" evidence="18">
    <location>
        <position position="129"/>
    </location>
    <ligand>
        <name>K(+)</name>
        <dbReference type="ChEBI" id="CHEBI:29103"/>
    </ligand>
</feature>
<feature type="binding site" evidence="18">
    <location>
        <position position="162"/>
    </location>
    <ligand>
        <name>(6S)-NADPHX</name>
        <dbReference type="ChEBI" id="CHEBI:64076"/>
    </ligand>
</feature>
<dbReference type="PANTHER" id="PTHR12592">
    <property type="entry name" value="ATP-DEPENDENT (S)-NAD(P)H-HYDRATE DEHYDRATASE FAMILY MEMBER"/>
    <property type="match status" value="1"/>
</dbReference>
<dbReference type="NCBIfam" id="TIGR00197">
    <property type="entry name" value="yjeF_nterm"/>
    <property type="match status" value="1"/>
</dbReference>
<dbReference type="HAMAP" id="MF_01965">
    <property type="entry name" value="NADHX_dehydratase"/>
    <property type="match status" value="1"/>
</dbReference>
<feature type="domain" description="YjeF C-terminal" evidence="20">
    <location>
        <begin position="229"/>
        <end position="499"/>
    </location>
</feature>
<evidence type="ECO:0000256" key="5">
    <source>
        <dbReference type="ARBA" id="ARBA00022723"/>
    </source>
</evidence>
<evidence type="ECO:0000256" key="12">
    <source>
        <dbReference type="ARBA" id="ARBA00023239"/>
    </source>
</evidence>
<comment type="catalytic activity">
    <reaction evidence="2 18 19">
        <text>(6R)-NADPHX = (6S)-NADPHX</text>
        <dbReference type="Rhea" id="RHEA:32227"/>
        <dbReference type="ChEBI" id="CHEBI:64076"/>
        <dbReference type="ChEBI" id="CHEBI:64077"/>
        <dbReference type="EC" id="5.1.99.6"/>
    </reaction>
</comment>
<evidence type="ECO:0000256" key="15">
    <source>
        <dbReference type="ARBA" id="ARBA00048238"/>
    </source>
</evidence>
<feature type="binding site" evidence="17">
    <location>
        <position position="264"/>
    </location>
    <ligand>
        <name>(6S)-NADPHX</name>
        <dbReference type="ChEBI" id="CHEBI:64076"/>
    </ligand>
</feature>
<evidence type="ECO:0000313" key="23">
    <source>
        <dbReference type="Proteomes" id="UP001565220"/>
    </source>
</evidence>